<dbReference type="AlphaFoldDB" id="A0A2I0IAG8"/>
<dbReference type="SMART" id="SM00219">
    <property type="entry name" value="TyrKc"/>
    <property type="match status" value="1"/>
</dbReference>
<dbReference type="PROSITE" id="PS50011">
    <property type="entry name" value="PROTEIN_KINASE_DOM"/>
    <property type="match status" value="1"/>
</dbReference>
<evidence type="ECO:0000259" key="7">
    <source>
        <dbReference type="PROSITE" id="PS50011"/>
    </source>
</evidence>
<name>A0A2I0IAG8_PUNGR</name>
<gene>
    <name evidence="8" type="ORF">CRG98_038515</name>
</gene>
<organism evidence="8 9">
    <name type="scientific">Punica granatum</name>
    <name type="common">Pomegranate</name>
    <dbReference type="NCBI Taxonomy" id="22663"/>
    <lineage>
        <taxon>Eukaryota</taxon>
        <taxon>Viridiplantae</taxon>
        <taxon>Streptophyta</taxon>
        <taxon>Embryophyta</taxon>
        <taxon>Tracheophyta</taxon>
        <taxon>Spermatophyta</taxon>
        <taxon>Magnoliopsida</taxon>
        <taxon>eudicotyledons</taxon>
        <taxon>Gunneridae</taxon>
        <taxon>Pentapetalae</taxon>
        <taxon>rosids</taxon>
        <taxon>malvids</taxon>
        <taxon>Myrtales</taxon>
        <taxon>Lythraceae</taxon>
        <taxon>Punica</taxon>
    </lineage>
</organism>
<dbReference type="InterPro" id="IPR008271">
    <property type="entry name" value="Ser/Thr_kinase_AS"/>
</dbReference>
<protein>
    <recommendedName>
        <fullName evidence="7">Protein kinase domain-containing protein</fullName>
    </recommendedName>
</protein>
<dbReference type="GO" id="GO:0016020">
    <property type="term" value="C:membrane"/>
    <property type="evidence" value="ECO:0007669"/>
    <property type="project" value="UniProtKB-SubCell"/>
</dbReference>
<keyword evidence="4" id="KW-0472">Membrane</keyword>
<feature type="domain" description="Protein kinase" evidence="7">
    <location>
        <begin position="1"/>
        <end position="219"/>
    </location>
</feature>
<dbReference type="STRING" id="22663.A0A2I0IAG8"/>
<accession>A0A2I0IAG8</accession>
<keyword evidence="2" id="KW-0732">Signal</keyword>
<evidence type="ECO:0000256" key="4">
    <source>
        <dbReference type="ARBA" id="ARBA00023136"/>
    </source>
</evidence>
<evidence type="ECO:0000313" key="8">
    <source>
        <dbReference type="EMBL" id="PKI40987.1"/>
    </source>
</evidence>
<dbReference type="Proteomes" id="UP000233551">
    <property type="component" value="Unassembled WGS sequence"/>
</dbReference>
<keyword evidence="5" id="KW-0325">Glycoprotein</keyword>
<evidence type="ECO:0000256" key="2">
    <source>
        <dbReference type="ARBA" id="ARBA00022729"/>
    </source>
</evidence>
<dbReference type="InterPro" id="IPR020635">
    <property type="entry name" value="Tyr_kinase_cat_dom"/>
</dbReference>
<keyword evidence="9" id="KW-1185">Reference proteome</keyword>
<dbReference type="PANTHER" id="PTHR45974">
    <property type="entry name" value="RECEPTOR-LIKE PROTEIN 55"/>
    <property type="match status" value="1"/>
</dbReference>
<evidence type="ECO:0000256" key="1">
    <source>
        <dbReference type="ARBA" id="ARBA00004370"/>
    </source>
</evidence>
<comment type="subcellular location">
    <subcellularLocation>
        <location evidence="1">Membrane</location>
    </subcellularLocation>
</comment>
<reference evidence="8 9" key="1">
    <citation type="submission" date="2017-11" db="EMBL/GenBank/DDBJ databases">
        <title>De-novo sequencing of pomegranate (Punica granatum L.) genome.</title>
        <authorList>
            <person name="Akparov Z."/>
            <person name="Amiraslanov A."/>
            <person name="Hajiyeva S."/>
            <person name="Abbasov M."/>
            <person name="Kaur K."/>
            <person name="Hamwieh A."/>
            <person name="Solovyev V."/>
            <person name="Salamov A."/>
            <person name="Braich B."/>
            <person name="Kosarev P."/>
            <person name="Mahmoud A."/>
            <person name="Hajiyev E."/>
            <person name="Babayeva S."/>
            <person name="Izzatullayeva V."/>
            <person name="Mammadov A."/>
            <person name="Mammadov A."/>
            <person name="Sharifova S."/>
            <person name="Ojaghi J."/>
            <person name="Eynullazada K."/>
            <person name="Bayramov B."/>
            <person name="Abdulazimova A."/>
            <person name="Shahmuradov I."/>
        </authorList>
    </citation>
    <scope>NUCLEOTIDE SEQUENCE [LARGE SCALE GENOMIC DNA]</scope>
    <source>
        <strain evidence="9">cv. AG2017</strain>
        <tissue evidence="8">Leaf</tissue>
    </source>
</reference>
<dbReference type="Gene3D" id="1.10.510.10">
    <property type="entry name" value="Transferase(Phosphotransferase) domain 1"/>
    <property type="match status" value="2"/>
</dbReference>
<comment type="caution">
    <text evidence="8">The sequence shown here is derived from an EMBL/GenBank/DDBJ whole genome shotgun (WGS) entry which is preliminary data.</text>
</comment>
<keyword evidence="3" id="KW-0677">Repeat</keyword>
<dbReference type="SUPFAM" id="SSF56112">
    <property type="entry name" value="Protein kinase-like (PK-like)"/>
    <property type="match status" value="1"/>
</dbReference>
<evidence type="ECO:0000313" key="9">
    <source>
        <dbReference type="Proteomes" id="UP000233551"/>
    </source>
</evidence>
<dbReference type="Pfam" id="PF00069">
    <property type="entry name" value="Pkinase"/>
    <property type="match status" value="1"/>
</dbReference>
<dbReference type="InterPro" id="IPR000719">
    <property type="entry name" value="Prot_kinase_dom"/>
</dbReference>
<dbReference type="GO" id="GO:0004713">
    <property type="term" value="F:protein tyrosine kinase activity"/>
    <property type="evidence" value="ECO:0007669"/>
    <property type="project" value="InterPro"/>
</dbReference>
<evidence type="ECO:0000256" key="3">
    <source>
        <dbReference type="ARBA" id="ARBA00022737"/>
    </source>
</evidence>
<sequence length="271" mass="29606">MAFRATQRLQLPLLQNSGEQSLFFHPRNLNPFLVIVTVNYMSAVPHGLTGRNPVLLRASPNSARSKPCLAARLHVALGSAKGILYLHTEADPPIIHRDIKASNILLDSKFNAKGYVDPEYFQTHKLTEKSDVYSLGVVFLELLTGMYPISHGKHIVQEVLAACQAGLTFSIIDQSIGPYPADCVKKLLALALKCCEEQDKDRPTMLEVVRELENITATLPQSDIITPESDTPRSATSGSVLSSIYGRDSSTSSNLQGSDLVSGVIPTIRPR</sequence>
<dbReference type="GO" id="GO:0005524">
    <property type="term" value="F:ATP binding"/>
    <property type="evidence" value="ECO:0007669"/>
    <property type="project" value="InterPro"/>
</dbReference>
<proteinExistence type="predicted"/>
<evidence type="ECO:0000256" key="5">
    <source>
        <dbReference type="ARBA" id="ARBA00023180"/>
    </source>
</evidence>
<feature type="region of interest" description="Disordered" evidence="6">
    <location>
        <begin position="220"/>
        <end position="242"/>
    </location>
</feature>
<dbReference type="PANTHER" id="PTHR45974:SF23">
    <property type="entry name" value="PROTEIN KINASE DOMAIN-CONTAINING PROTEIN"/>
    <property type="match status" value="1"/>
</dbReference>
<dbReference type="EMBL" id="PGOL01003458">
    <property type="protein sequence ID" value="PKI40987.1"/>
    <property type="molecule type" value="Genomic_DNA"/>
</dbReference>
<dbReference type="InterPro" id="IPR011009">
    <property type="entry name" value="Kinase-like_dom_sf"/>
</dbReference>
<evidence type="ECO:0000256" key="6">
    <source>
        <dbReference type="SAM" id="MobiDB-lite"/>
    </source>
</evidence>
<dbReference type="PROSITE" id="PS00108">
    <property type="entry name" value="PROTEIN_KINASE_ST"/>
    <property type="match status" value="1"/>
</dbReference>